<sequence>MSQTCLALAYISRPMHVPDMSYTSTRLNADAIFQTWSYTGSNNQTSWYEYPIYFLKFIWEFYYLYSPHILLFP</sequence>
<evidence type="ECO:0000313" key="1">
    <source>
        <dbReference type="EMBL" id="KHG20188.1"/>
    </source>
</evidence>
<dbReference type="EMBL" id="KN415092">
    <property type="protein sequence ID" value="KHG20188.1"/>
    <property type="molecule type" value="Genomic_DNA"/>
</dbReference>
<evidence type="ECO:0000313" key="2">
    <source>
        <dbReference type="Proteomes" id="UP000032142"/>
    </source>
</evidence>
<reference evidence="2" key="1">
    <citation type="submission" date="2014-09" db="EMBL/GenBank/DDBJ databases">
        <authorList>
            <person name="Mudge J."/>
            <person name="Ramaraj T."/>
            <person name="Lindquist I.E."/>
            <person name="Bharti A.K."/>
            <person name="Sundararajan A."/>
            <person name="Cameron C.T."/>
            <person name="Woodward J.E."/>
            <person name="May G.D."/>
            <person name="Brubaker C."/>
            <person name="Broadhvest J."/>
            <person name="Wilkins T.A."/>
        </authorList>
    </citation>
    <scope>NUCLEOTIDE SEQUENCE</scope>
    <source>
        <strain evidence="2">cv. AKA8401</strain>
    </source>
</reference>
<proteinExistence type="predicted"/>
<gene>
    <name evidence="1" type="ORF">F383_24351</name>
</gene>
<keyword evidence="2" id="KW-1185">Reference proteome</keyword>
<organism evidence="1 2">
    <name type="scientific">Gossypium arboreum</name>
    <name type="common">Tree cotton</name>
    <name type="synonym">Gossypium nanking</name>
    <dbReference type="NCBI Taxonomy" id="29729"/>
    <lineage>
        <taxon>Eukaryota</taxon>
        <taxon>Viridiplantae</taxon>
        <taxon>Streptophyta</taxon>
        <taxon>Embryophyta</taxon>
        <taxon>Tracheophyta</taxon>
        <taxon>Spermatophyta</taxon>
        <taxon>Magnoliopsida</taxon>
        <taxon>eudicotyledons</taxon>
        <taxon>Gunneridae</taxon>
        <taxon>Pentapetalae</taxon>
        <taxon>rosids</taxon>
        <taxon>malvids</taxon>
        <taxon>Malvales</taxon>
        <taxon>Malvaceae</taxon>
        <taxon>Malvoideae</taxon>
        <taxon>Gossypium</taxon>
    </lineage>
</organism>
<dbReference type="AlphaFoldDB" id="A0A0B0P0C1"/>
<dbReference type="Proteomes" id="UP000032142">
    <property type="component" value="Unassembled WGS sequence"/>
</dbReference>
<protein>
    <submittedName>
        <fullName evidence="1">Uncharacterized protein</fullName>
    </submittedName>
</protein>
<name>A0A0B0P0C1_GOSAR</name>
<accession>A0A0B0P0C1</accession>